<feature type="domain" description="GST N-terminal" evidence="5">
    <location>
        <begin position="1"/>
        <end position="81"/>
    </location>
</feature>
<comment type="caution">
    <text evidence="7">The sequence shown here is derived from an EMBL/GenBank/DDBJ whole genome shotgun (WGS) entry which is preliminary data.</text>
</comment>
<protein>
    <recommendedName>
        <fullName evidence="1">glutathione transferase</fullName>
        <ecNumber evidence="1">2.5.1.18</ecNumber>
    </recommendedName>
</protein>
<evidence type="ECO:0000313" key="7">
    <source>
        <dbReference type="EMBL" id="TWX64927.1"/>
    </source>
</evidence>
<gene>
    <name evidence="6" type="ORF">ESZ26_13375</name>
    <name evidence="7" type="ORF">ESZ27_13690</name>
</gene>
<dbReference type="EMBL" id="VOLQ01000028">
    <property type="protein sequence ID" value="TWX64927.1"/>
    <property type="molecule type" value="Genomic_DNA"/>
</dbReference>
<dbReference type="Proteomes" id="UP000321525">
    <property type="component" value="Unassembled WGS sequence"/>
</dbReference>
<dbReference type="PANTHER" id="PTHR44051:SF9">
    <property type="entry name" value="GLUTATHIONE S-TRANSFERASE 1"/>
    <property type="match status" value="1"/>
</dbReference>
<dbReference type="GO" id="GO:0004364">
    <property type="term" value="F:glutathione transferase activity"/>
    <property type="evidence" value="ECO:0007669"/>
    <property type="project" value="UniProtKB-EC"/>
</dbReference>
<dbReference type="SFLD" id="SFLDG01150">
    <property type="entry name" value="Main.1:_Beta-like"/>
    <property type="match status" value="1"/>
</dbReference>
<dbReference type="InterPro" id="IPR004046">
    <property type="entry name" value="GST_C"/>
</dbReference>
<dbReference type="PROSITE" id="PS50404">
    <property type="entry name" value="GST_NTER"/>
    <property type="match status" value="1"/>
</dbReference>
<keyword evidence="2 7" id="KW-0808">Transferase</keyword>
<reference evidence="7 9" key="1">
    <citation type="submission" date="2019-07" db="EMBL/GenBank/DDBJ databases">
        <title>Genomes of sea-ice associated Colwellia species.</title>
        <authorList>
            <person name="Bowman J.P."/>
        </authorList>
    </citation>
    <scope>NUCLEOTIDE SEQUENCE [LARGE SCALE GENOMIC DNA]</scope>
    <source>
        <strain evidence="6 8">ACAM 607</strain>
        <strain evidence="7 9">IC036</strain>
    </source>
</reference>
<sequence>MITIHHLNKSRSKRVIWLLEELNMPYNVVKHQRDPITNLASESLKLIHPLAKAPIIVDGEVTLCESGAVMEYILNHATSSNLRPSIDCNEYYHYLEWLHFAEGSLSLPVITTLLMSMETREGTQPLDGYITKENHLDFSYIENTLSVRRYFAGDSFSAADIMMTVILEIAESIGLLENKGKTKDYLVNIRKRPAYQKAAQFG</sequence>
<dbReference type="Gene3D" id="1.20.1050.10">
    <property type="match status" value="1"/>
</dbReference>
<keyword evidence="8" id="KW-1185">Reference proteome</keyword>
<dbReference type="PANTHER" id="PTHR44051">
    <property type="entry name" value="GLUTATHIONE S-TRANSFERASE-RELATED"/>
    <property type="match status" value="1"/>
</dbReference>
<dbReference type="Proteomes" id="UP000321917">
    <property type="component" value="Unassembled WGS sequence"/>
</dbReference>
<dbReference type="Pfam" id="PF00043">
    <property type="entry name" value="GST_C"/>
    <property type="match status" value="1"/>
</dbReference>
<dbReference type="Gene3D" id="3.40.30.10">
    <property type="entry name" value="Glutaredoxin"/>
    <property type="match status" value="1"/>
</dbReference>
<accession>A0A5C6Q8L0</accession>
<evidence type="ECO:0000313" key="8">
    <source>
        <dbReference type="Proteomes" id="UP000321525"/>
    </source>
</evidence>
<proteinExistence type="inferred from homology"/>
<dbReference type="RefSeq" id="WP_146799978.1">
    <property type="nucleotide sequence ID" value="NZ_VOLP01000017.1"/>
</dbReference>
<name>A0A5C6Q8L0_9GAMM</name>
<evidence type="ECO:0000256" key="4">
    <source>
        <dbReference type="RuleBase" id="RU003494"/>
    </source>
</evidence>
<evidence type="ECO:0000259" key="5">
    <source>
        <dbReference type="PROSITE" id="PS50404"/>
    </source>
</evidence>
<dbReference type="CDD" id="cd03046">
    <property type="entry name" value="GST_N_GTT1_like"/>
    <property type="match status" value="1"/>
</dbReference>
<dbReference type="GO" id="GO:0004601">
    <property type="term" value="F:peroxidase activity"/>
    <property type="evidence" value="ECO:0007669"/>
    <property type="project" value="UniProtKB-ARBA"/>
</dbReference>
<organism evidence="7 9">
    <name type="scientific">Colwellia hornerae</name>
    <dbReference type="NCBI Taxonomy" id="89402"/>
    <lineage>
        <taxon>Bacteria</taxon>
        <taxon>Pseudomonadati</taxon>
        <taxon>Pseudomonadota</taxon>
        <taxon>Gammaproteobacteria</taxon>
        <taxon>Alteromonadales</taxon>
        <taxon>Colwelliaceae</taxon>
        <taxon>Colwellia</taxon>
    </lineage>
</organism>
<dbReference type="InterPro" id="IPR036282">
    <property type="entry name" value="Glutathione-S-Trfase_C_sf"/>
</dbReference>
<evidence type="ECO:0000256" key="2">
    <source>
        <dbReference type="ARBA" id="ARBA00022679"/>
    </source>
</evidence>
<dbReference type="OrthoDB" id="9810080at2"/>
<dbReference type="Pfam" id="PF02798">
    <property type="entry name" value="GST_N"/>
    <property type="match status" value="1"/>
</dbReference>
<evidence type="ECO:0000256" key="3">
    <source>
        <dbReference type="ARBA" id="ARBA00047960"/>
    </source>
</evidence>
<dbReference type="EC" id="2.5.1.18" evidence="1"/>
<dbReference type="SUPFAM" id="SSF47616">
    <property type="entry name" value="GST C-terminal domain-like"/>
    <property type="match status" value="1"/>
</dbReference>
<dbReference type="FunFam" id="3.40.30.10:FF:000156">
    <property type="entry name" value="Glutathione S-transferase 1"/>
    <property type="match status" value="1"/>
</dbReference>
<dbReference type="SFLD" id="SFLDG00358">
    <property type="entry name" value="Main_(cytGST)"/>
    <property type="match status" value="1"/>
</dbReference>
<evidence type="ECO:0000256" key="1">
    <source>
        <dbReference type="ARBA" id="ARBA00012452"/>
    </source>
</evidence>
<dbReference type="InterPro" id="IPR004045">
    <property type="entry name" value="Glutathione_S-Trfase_N"/>
</dbReference>
<evidence type="ECO:0000313" key="9">
    <source>
        <dbReference type="Proteomes" id="UP000321917"/>
    </source>
</evidence>
<dbReference type="AlphaFoldDB" id="A0A5C6Q8L0"/>
<dbReference type="InterPro" id="IPR036249">
    <property type="entry name" value="Thioredoxin-like_sf"/>
</dbReference>
<comment type="similarity">
    <text evidence="4">Belongs to the GST superfamily.</text>
</comment>
<dbReference type="SFLD" id="SFLDS00019">
    <property type="entry name" value="Glutathione_Transferase_(cytos"/>
    <property type="match status" value="1"/>
</dbReference>
<dbReference type="InterPro" id="IPR040079">
    <property type="entry name" value="Glutathione_S-Trfase"/>
</dbReference>
<comment type="catalytic activity">
    <reaction evidence="3">
        <text>RX + glutathione = an S-substituted glutathione + a halide anion + H(+)</text>
        <dbReference type="Rhea" id="RHEA:16437"/>
        <dbReference type="ChEBI" id="CHEBI:15378"/>
        <dbReference type="ChEBI" id="CHEBI:16042"/>
        <dbReference type="ChEBI" id="CHEBI:17792"/>
        <dbReference type="ChEBI" id="CHEBI:57925"/>
        <dbReference type="ChEBI" id="CHEBI:90779"/>
        <dbReference type="EC" id="2.5.1.18"/>
    </reaction>
</comment>
<dbReference type="SUPFAM" id="SSF52833">
    <property type="entry name" value="Thioredoxin-like"/>
    <property type="match status" value="1"/>
</dbReference>
<dbReference type="EMBL" id="VOLR01000018">
    <property type="protein sequence ID" value="TWX57575.1"/>
    <property type="molecule type" value="Genomic_DNA"/>
</dbReference>
<evidence type="ECO:0000313" key="6">
    <source>
        <dbReference type="EMBL" id="TWX57575.1"/>
    </source>
</evidence>
<dbReference type="GO" id="GO:0005737">
    <property type="term" value="C:cytoplasm"/>
    <property type="evidence" value="ECO:0007669"/>
    <property type="project" value="UniProtKB-ARBA"/>
</dbReference>